<evidence type="ECO:0000313" key="1">
    <source>
        <dbReference type="EMBL" id="JAP39144.1"/>
    </source>
</evidence>
<protein>
    <submittedName>
        <fullName evidence="1">Uncharacterized protein</fullName>
    </submittedName>
</protein>
<accession>A0A0X3NGP6</accession>
<dbReference type="EMBL" id="GEEE01024081">
    <property type="protein sequence ID" value="JAP39144.1"/>
    <property type="molecule type" value="Transcribed_RNA"/>
</dbReference>
<proteinExistence type="predicted"/>
<dbReference type="AlphaFoldDB" id="A0A0X3NGP6"/>
<gene>
    <name evidence="1" type="ORF">TR123057</name>
</gene>
<sequence length="112" mass="13055">MLLNGEKRVIAKHASGRPSFSRNSLGGLSKLKVLWLCVLLYFILRISKEFLIPMAESHFIRCLYKLNAPLTCLFKGLNYIRALHDLTYCQQRYYLKIKIHVSAMSYRCLTQL</sequence>
<name>A0A0X3NGP6_SCHSO</name>
<reference evidence="1" key="1">
    <citation type="submission" date="2016-01" db="EMBL/GenBank/DDBJ databases">
        <title>Reference transcriptome for the parasite Schistocephalus solidus: insights into the molecular evolution of parasitism.</title>
        <authorList>
            <person name="Hebert F.O."/>
            <person name="Grambauer S."/>
            <person name="Barber I."/>
            <person name="Landry C.R."/>
            <person name="Aubin-Horth N."/>
        </authorList>
    </citation>
    <scope>NUCLEOTIDE SEQUENCE</scope>
</reference>
<organism evidence="1">
    <name type="scientific">Schistocephalus solidus</name>
    <name type="common">Tapeworm</name>
    <dbReference type="NCBI Taxonomy" id="70667"/>
    <lineage>
        <taxon>Eukaryota</taxon>
        <taxon>Metazoa</taxon>
        <taxon>Spiralia</taxon>
        <taxon>Lophotrochozoa</taxon>
        <taxon>Platyhelminthes</taxon>
        <taxon>Cestoda</taxon>
        <taxon>Eucestoda</taxon>
        <taxon>Diphyllobothriidea</taxon>
        <taxon>Diphyllobothriidae</taxon>
        <taxon>Schistocephalus</taxon>
    </lineage>
</organism>